<dbReference type="Proteomes" id="UP000324748">
    <property type="component" value="Unassembled WGS sequence"/>
</dbReference>
<name>A0A5B0Q1L2_PUCGR</name>
<evidence type="ECO:0000313" key="2">
    <source>
        <dbReference type="EMBL" id="KAA1107085.1"/>
    </source>
</evidence>
<sequence length="355" mass="39681">MKLHLTSLLISMSLAGGAVVAKPMVPSAAEKQATRMGQVYPHSGQDPRGSHLQRDLAFGAPYPWPLTPSKNPQFVGKHAAERPVLPNRHFMLKTPKRNKQPNLNQVKGICSLTICRSTFLPPAREEPGDLYRYYYYSARKDGEKACLLFKALIMRGNYEAVLRVESRNLRAVRLKLWFPYRKRYLSEMDLDPGQSLRLSIPTDPGWPRQNAPQLHFMGFKQESVAPESSQDVLKRMHSSTLNLNASPWQSPSQPIEHRLASTSSYHNPPVQASNASTELIKPFQSTHLEHSVSFLPSSSDFANLSGFASTVLPESVQLVRTSGISEDDRLGFVTPLTFDFLDSLSGSELDQVHGE</sequence>
<dbReference type="Proteomes" id="UP000325313">
    <property type="component" value="Unassembled WGS sequence"/>
</dbReference>
<dbReference type="EMBL" id="VDEP01000147">
    <property type="protein sequence ID" value="KAA1127908.1"/>
    <property type="molecule type" value="Genomic_DNA"/>
</dbReference>
<gene>
    <name evidence="2" type="ORF">PGT21_001781</name>
    <name evidence="3" type="ORF">PGTUg99_008727</name>
</gene>
<evidence type="ECO:0000313" key="5">
    <source>
        <dbReference type="Proteomes" id="UP000325313"/>
    </source>
</evidence>
<comment type="caution">
    <text evidence="2">The sequence shown here is derived from an EMBL/GenBank/DDBJ whole genome shotgun (WGS) entry which is preliminary data.</text>
</comment>
<keyword evidence="1" id="KW-0732">Signal</keyword>
<protein>
    <submittedName>
        <fullName evidence="2">Uncharacterized protein</fullName>
    </submittedName>
</protein>
<dbReference type="AlphaFoldDB" id="A0A5B0Q1L2"/>
<evidence type="ECO:0000313" key="3">
    <source>
        <dbReference type="EMBL" id="KAA1127908.1"/>
    </source>
</evidence>
<accession>A0A5B0Q1L2</accession>
<feature type="signal peptide" evidence="1">
    <location>
        <begin position="1"/>
        <end position="21"/>
    </location>
</feature>
<evidence type="ECO:0000313" key="4">
    <source>
        <dbReference type="Proteomes" id="UP000324748"/>
    </source>
</evidence>
<dbReference type="EMBL" id="VSWC01000029">
    <property type="protein sequence ID" value="KAA1107085.1"/>
    <property type="molecule type" value="Genomic_DNA"/>
</dbReference>
<organism evidence="2 4">
    <name type="scientific">Puccinia graminis f. sp. tritici</name>
    <dbReference type="NCBI Taxonomy" id="56615"/>
    <lineage>
        <taxon>Eukaryota</taxon>
        <taxon>Fungi</taxon>
        <taxon>Dikarya</taxon>
        <taxon>Basidiomycota</taxon>
        <taxon>Pucciniomycotina</taxon>
        <taxon>Pucciniomycetes</taxon>
        <taxon>Pucciniales</taxon>
        <taxon>Pucciniaceae</taxon>
        <taxon>Puccinia</taxon>
    </lineage>
</organism>
<reference evidence="4 5" key="1">
    <citation type="submission" date="2019-05" db="EMBL/GenBank/DDBJ databases">
        <title>Emergence of the Ug99 lineage of the wheat stem rust pathogen through somatic hybridization.</title>
        <authorList>
            <person name="Li F."/>
            <person name="Upadhyaya N.M."/>
            <person name="Sperschneider J."/>
            <person name="Matny O."/>
            <person name="Nguyen-Phuc H."/>
            <person name="Mago R."/>
            <person name="Raley C."/>
            <person name="Miller M.E."/>
            <person name="Silverstein K.A.T."/>
            <person name="Henningsen E."/>
            <person name="Hirsch C.D."/>
            <person name="Visser B."/>
            <person name="Pretorius Z.A."/>
            <person name="Steffenson B.J."/>
            <person name="Schwessinger B."/>
            <person name="Dodds P.N."/>
            <person name="Figueroa M."/>
        </authorList>
    </citation>
    <scope>NUCLEOTIDE SEQUENCE [LARGE SCALE GENOMIC DNA]</scope>
    <source>
        <strain evidence="2">21-0</strain>
        <strain evidence="3 5">Ug99</strain>
    </source>
</reference>
<keyword evidence="4" id="KW-1185">Reference proteome</keyword>
<evidence type="ECO:0000256" key="1">
    <source>
        <dbReference type="SAM" id="SignalP"/>
    </source>
</evidence>
<proteinExistence type="predicted"/>
<feature type="chain" id="PRO_5036137898" evidence="1">
    <location>
        <begin position="22"/>
        <end position="355"/>
    </location>
</feature>